<protein>
    <recommendedName>
        <fullName evidence="3">F-box domain-containing protein</fullName>
    </recommendedName>
</protein>
<accession>A0A5C2RSH8</accession>
<evidence type="ECO:0000313" key="1">
    <source>
        <dbReference type="EMBL" id="RPD54121.1"/>
    </source>
</evidence>
<name>A0A5C2RSH8_9APHY</name>
<evidence type="ECO:0008006" key="3">
    <source>
        <dbReference type="Google" id="ProtNLM"/>
    </source>
</evidence>
<sequence length="133" mass="15289">MDTLPVLSYDILHLVMSLSSTREVCRMMETCKLLCGEGAKFLLHNVELKDDRDIQSFTQFMATDPHRRIRYLHTLDFKCGRLSSETGVLLRVFLVFASPFLGLRYLMLAKPEELLRSDRGLIEAFSRIPASPH</sequence>
<reference evidence="1" key="1">
    <citation type="journal article" date="2018" name="Genome Biol. Evol.">
        <title>Genomics and development of Lentinus tigrinus, a white-rot wood-decaying mushroom with dimorphic fruiting bodies.</title>
        <authorList>
            <person name="Wu B."/>
            <person name="Xu Z."/>
            <person name="Knudson A."/>
            <person name="Carlson A."/>
            <person name="Chen N."/>
            <person name="Kovaka S."/>
            <person name="LaButti K."/>
            <person name="Lipzen A."/>
            <person name="Pennachio C."/>
            <person name="Riley R."/>
            <person name="Schakwitz W."/>
            <person name="Umezawa K."/>
            <person name="Ohm R.A."/>
            <person name="Grigoriev I.V."/>
            <person name="Nagy L.G."/>
            <person name="Gibbons J."/>
            <person name="Hibbett D."/>
        </authorList>
    </citation>
    <scope>NUCLEOTIDE SEQUENCE [LARGE SCALE GENOMIC DNA]</scope>
    <source>
        <strain evidence="1">ALCF2SS1-6</strain>
    </source>
</reference>
<keyword evidence="2" id="KW-1185">Reference proteome</keyword>
<dbReference type="Proteomes" id="UP000313359">
    <property type="component" value="Unassembled WGS sequence"/>
</dbReference>
<evidence type="ECO:0000313" key="2">
    <source>
        <dbReference type="Proteomes" id="UP000313359"/>
    </source>
</evidence>
<dbReference type="EMBL" id="ML122310">
    <property type="protein sequence ID" value="RPD54121.1"/>
    <property type="molecule type" value="Genomic_DNA"/>
</dbReference>
<dbReference type="OrthoDB" id="2750183at2759"/>
<organism evidence="1 2">
    <name type="scientific">Lentinus tigrinus ALCF2SS1-6</name>
    <dbReference type="NCBI Taxonomy" id="1328759"/>
    <lineage>
        <taxon>Eukaryota</taxon>
        <taxon>Fungi</taxon>
        <taxon>Dikarya</taxon>
        <taxon>Basidiomycota</taxon>
        <taxon>Agaricomycotina</taxon>
        <taxon>Agaricomycetes</taxon>
        <taxon>Polyporales</taxon>
        <taxon>Polyporaceae</taxon>
        <taxon>Lentinus</taxon>
    </lineage>
</organism>
<proteinExistence type="predicted"/>
<dbReference type="AlphaFoldDB" id="A0A5C2RSH8"/>
<gene>
    <name evidence="1" type="ORF">L227DRAFT_657800</name>
</gene>